<comment type="similarity">
    <text evidence="3 5">Belongs to the IPI1/TEX10 family.</text>
</comment>
<organism evidence="8 9">
    <name type="scientific">Testicularia cyperi</name>
    <dbReference type="NCBI Taxonomy" id="1882483"/>
    <lineage>
        <taxon>Eukaryota</taxon>
        <taxon>Fungi</taxon>
        <taxon>Dikarya</taxon>
        <taxon>Basidiomycota</taxon>
        <taxon>Ustilaginomycotina</taxon>
        <taxon>Ustilaginomycetes</taxon>
        <taxon>Ustilaginales</taxon>
        <taxon>Anthracoideaceae</taxon>
        <taxon>Testicularia</taxon>
    </lineage>
</organism>
<dbReference type="PANTHER" id="PTHR16056">
    <property type="entry name" value="REGULATOR OF MICROTUBULE DYNAMICS PROTEIN"/>
    <property type="match status" value="1"/>
</dbReference>
<comment type="subcellular location">
    <subcellularLocation>
        <location evidence="2 5">Nucleus</location>
    </subcellularLocation>
</comment>
<dbReference type="InterPro" id="IPR024679">
    <property type="entry name" value="Ipi1_N"/>
</dbReference>
<dbReference type="InParanoid" id="A0A317XX44"/>
<keyword evidence="9" id="KW-1185">Reference proteome</keyword>
<dbReference type="PANTHER" id="PTHR16056:SF2">
    <property type="entry name" value="TESTIS-EXPRESSED PROTEIN 10"/>
    <property type="match status" value="1"/>
</dbReference>
<evidence type="ECO:0000256" key="5">
    <source>
        <dbReference type="RuleBase" id="RU368021"/>
    </source>
</evidence>
<dbReference type="InterPro" id="IPR016024">
    <property type="entry name" value="ARM-type_fold"/>
</dbReference>
<keyword evidence="5" id="KW-0698">rRNA processing</keyword>
<dbReference type="InterPro" id="IPR011989">
    <property type="entry name" value="ARM-like"/>
</dbReference>
<feature type="domain" description="Pre-rRNA-processing protein Ipi1 N-terminal" evidence="7">
    <location>
        <begin position="139"/>
        <end position="274"/>
    </location>
</feature>
<reference evidence="8 9" key="1">
    <citation type="journal article" date="2018" name="Mol. Biol. Evol.">
        <title>Broad Genomic Sampling Reveals a Smut Pathogenic Ancestry of the Fungal Clade Ustilaginomycotina.</title>
        <authorList>
            <person name="Kijpornyongpan T."/>
            <person name="Mondo S.J."/>
            <person name="Barry K."/>
            <person name="Sandor L."/>
            <person name="Lee J."/>
            <person name="Lipzen A."/>
            <person name="Pangilinan J."/>
            <person name="LaButti K."/>
            <person name="Hainaut M."/>
            <person name="Henrissat B."/>
            <person name="Grigoriev I.V."/>
            <person name="Spatafora J.W."/>
            <person name="Aime M.C."/>
        </authorList>
    </citation>
    <scope>NUCLEOTIDE SEQUENCE [LARGE SCALE GENOMIC DNA]</scope>
    <source>
        <strain evidence="8 9">MCA 3645</strain>
    </source>
</reference>
<proteinExistence type="inferred from homology"/>
<keyword evidence="5" id="KW-0690">Ribosome biogenesis</keyword>
<feature type="region of interest" description="Disordered" evidence="6">
    <location>
        <begin position="1"/>
        <end position="34"/>
    </location>
</feature>
<name>A0A317XX44_9BASI</name>
<dbReference type="Pfam" id="PF12333">
    <property type="entry name" value="Ipi1_N"/>
    <property type="match status" value="1"/>
</dbReference>
<dbReference type="OrthoDB" id="361362at2759"/>
<dbReference type="EMBL" id="KZ819188">
    <property type="protein sequence ID" value="PWZ02458.1"/>
    <property type="molecule type" value="Genomic_DNA"/>
</dbReference>
<dbReference type="GO" id="GO:0006364">
    <property type="term" value="P:rRNA processing"/>
    <property type="evidence" value="ECO:0007669"/>
    <property type="project" value="UniProtKB-UniRule"/>
</dbReference>
<comment type="subunit">
    <text evidence="5">Component of the RIX1 complex.</text>
</comment>
<evidence type="ECO:0000256" key="3">
    <source>
        <dbReference type="ARBA" id="ARBA00006427"/>
    </source>
</evidence>
<evidence type="ECO:0000256" key="1">
    <source>
        <dbReference type="ARBA" id="ARBA00002355"/>
    </source>
</evidence>
<dbReference type="SUPFAM" id="SSF48371">
    <property type="entry name" value="ARM repeat"/>
    <property type="match status" value="1"/>
</dbReference>
<dbReference type="STRING" id="1882483.A0A317XX44"/>
<evidence type="ECO:0000259" key="7">
    <source>
        <dbReference type="Pfam" id="PF12333"/>
    </source>
</evidence>
<feature type="compositionally biased region" description="Basic residues" evidence="6">
    <location>
        <begin position="1"/>
        <end position="10"/>
    </location>
</feature>
<feature type="region of interest" description="Disordered" evidence="6">
    <location>
        <begin position="203"/>
        <end position="223"/>
    </location>
</feature>
<evidence type="ECO:0000256" key="4">
    <source>
        <dbReference type="ARBA" id="ARBA00023242"/>
    </source>
</evidence>
<evidence type="ECO:0000256" key="6">
    <source>
        <dbReference type="SAM" id="MobiDB-lite"/>
    </source>
</evidence>
<comment type="function">
    <text evidence="1 5">Component of the RIX1 complex required for processing of ITS2 sequences from 35S pre-rRNA.</text>
</comment>
<sequence>MPKATKRKKEKNADFQKTKLKLGKGKQTANNATDTSFKARTIALPQQSITSDKSGKLVTSRNLTLSDLAQQLRHYSANVRKEAVVGVREILTLHPVLITSAVGQILPDLSRCIGDDEGAVRKQLYSLLAWLLPLVPPQLLGPYHNTLLLFTTSALSHIYPEVRLDALRVLDICLELIPDVATVGWEKAVYKLVDAAKSTTSAAATGNASAAGPSTSASSSTSSHQQHGERIMNCYLNLLGITQRSSASSSASVTASDLAPQAKLVILKSLKTFLSHALPNHADDTVAHEEDSHHTGPVPLTCPTWFFRSSFPSLADFEYFQDLLSSASNSRTRHRRQFWSGKVDATDSSAAAGKKRASHETLPANSDFHSAEWGPGSLMDLDATVGKSVGVSDLFSSLQRAALPLTQARALSDPSTSSASASLALYTLLDPVLLATFLDMAPSAFQPDMDLSQQGRGQNAALSTPTQVISELISLILTLWRSSPHPSAASRSQLSTLLGHMSIYFPFSEQINSSALSMNARASIVQMDLAYAELTALLALNRQGVKTKTKFNLDTQITLVSAFIASLLSQPLAAQAGTVALASASGPASDAAVLDPETFRALLPTLWFLLGTKDSDSLLHSLLATYHAQPTSNKLKPILFEFLARICVLPHVNPRSSSTPIATSTTQKVHNSLLSSLPKSLWESANSPANHTFAGIILRFLHFFLLLPDAPTGLTLDRLCPFYWFKHPAKGTWTAGPFHRLPPRLHKLALDIASLLYGRDARLSAAIESARAALAA</sequence>
<dbReference type="AlphaFoldDB" id="A0A317XX44"/>
<keyword evidence="4 5" id="KW-0539">Nucleus</keyword>
<evidence type="ECO:0000256" key="2">
    <source>
        <dbReference type="ARBA" id="ARBA00004123"/>
    </source>
</evidence>
<accession>A0A317XX44</accession>
<dbReference type="Proteomes" id="UP000246740">
    <property type="component" value="Unassembled WGS sequence"/>
</dbReference>
<evidence type="ECO:0000313" key="8">
    <source>
        <dbReference type="EMBL" id="PWZ02458.1"/>
    </source>
</evidence>
<dbReference type="GO" id="GO:0120330">
    <property type="term" value="C:rixosome complex"/>
    <property type="evidence" value="ECO:0007669"/>
    <property type="project" value="UniProtKB-UniRule"/>
</dbReference>
<protein>
    <recommendedName>
        <fullName evidence="5">Pre-rRNA-processing protein</fullName>
    </recommendedName>
</protein>
<gene>
    <name evidence="8" type="ORF">BCV70DRAFT_196701</name>
</gene>
<evidence type="ECO:0000313" key="9">
    <source>
        <dbReference type="Proteomes" id="UP000246740"/>
    </source>
</evidence>
<dbReference type="Gene3D" id="1.25.10.10">
    <property type="entry name" value="Leucine-rich Repeat Variant"/>
    <property type="match status" value="1"/>
</dbReference>
<dbReference type="GO" id="GO:0005634">
    <property type="term" value="C:nucleus"/>
    <property type="evidence" value="ECO:0007669"/>
    <property type="project" value="UniProtKB-SubCell"/>
</dbReference>